<sequence>MNTAIDYQYIDSHDHDQYEFAVARAQQLFLDGWRVSIGFSGKDSSAACVCIVEGLRRAKAIRGDVGPLHVVTTNTTLDNMVLHDYMLTLHDDLIEYGRQHDLPIECHELKPALSSLPVVEFVGRGKLLRTPETSSNGRDCALDWKIKPMKTFLKSLSKKYQTDKICSISGSRDDESNVRKGNLKKRGETAHTPVMTDLGWTLALIKEWSLSDVWHLFELIDNDDIESFSDNLRFMKKHYSASNGGACDLFAGKLAANKSCGSRFGCVLCAQVKEDNSLLNQINIDPKQYGFMRPLNDLRTYMVNTLYDFSKRSTLGRKLTKDGYIKVGLNQYSLEYRMDLLRYILTIQQDTYESGGNHTIDLIDYRELLAIQFAWSREGGEEAPGMALQIWHDIVNNGQRYPIPKTTLVEKSFTPTYTYFPLMKFVESNQPVGLDDEGIQAGGKFKEIERMFNRNGEKHRVIRYTESSSFNVVTKNAFAMTFVEDFYLELLEDGHLENKCPTVMLKQLLESGVVTLAKGTIGRVHDDARRAQALNTLRATTGIPTAEAIMALSVSEKVMNAEISSRQTNQATQQSLF</sequence>
<evidence type="ECO:0000313" key="2">
    <source>
        <dbReference type="Proteomes" id="UP001477278"/>
    </source>
</evidence>
<keyword evidence="2" id="KW-1185">Reference proteome</keyword>
<gene>
    <name evidence="1" type="ORF">ABHN84_20220</name>
</gene>
<reference evidence="1 2" key="1">
    <citation type="submission" date="2024-05" db="EMBL/GenBank/DDBJ databases">
        <title>Genome sequencing of Marine Estuary Bacteria, Shewanella vesiculosa and S. baltica, and Pseudomonas syringae.</title>
        <authorList>
            <person name="Gurung A."/>
            <person name="Maclea K.S."/>
        </authorList>
    </citation>
    <scope>NUCLEOTIDE SEQUENCE [LARGE SCALE GENOMIC DNA]</scope>
    <source>
        <strain evidence="1 2">1A</strain>
    </source>
</reference>
<name>A0ABV0FUS9_9GAMM</name>
<dbReference type="RefSeq" id="WP_347690994.1">
    <property type="nucleotide sequence ID" value="NZ_JBDPZN010000018.1"/>
</dbReference>
<evidence type="ECO:0008006" key="3">
    <source>
        <dbReference type="Google" id="ProtNLM"/>
    </source>
</evidence>
<dbReference type="Proteomes" id="UP001477278">
    <property type="component" value="Unassembled WGS sequence"/>
</dbReference>
<accession>A0ABV0FUS9</accession>
<dbReference type="InterPro" id="IPR014729">
    <property type="entry name" value="Rossmann-like_a/b/a_fold"/>
</dbReference>
<evidence type="ECO:0000313" key="1">
    <source>
        <dbReference type="EMBL" id="MEO3684593.1"/>
    </source>
</evidence>
<comment type="caution">
    <text evidence="1">The sequence shown here is derived from an EMBL/GenBank/DDBJ whole genome shotgun (WGS) entry which is preliminary data.</text>
</comment>
<protein>
    <recommendedName>
        <fullName evidence="3">Phosphoadenosine phosphosulphate reductase domain-containing protein</fullName>
    </recommendedName>
</protein>
<dbReference type="Gene3D" id="3.40.50.620">
    <property type="entry name" value="HUPs"/>
    <property type="match status" value="1"/>
</dbReference>
<organism evidence="1 2">
    <name type="scientific">Shewanella vesiculosa</name>
    <dbReference type="NCBI Taxonomy" id="518738"/>
    <lineage>
        <taxon>Bacteria</taxon>
        <taxon>Pseudomonadati</taxon>
        <taxon>Pseudomonadota</taxon>
        <taxon>Gammaproteobacteria</taxon>
        <taxon>Alteromonadales</taxon>
        <taxon>Shewanellaceae</taxon>
        <taxon>Shewanella</taxon>
    </lineage>
</organism>
<dbReference type="EMBL" id="JBDPZN010000018">
    <property type="protein sequence ID" value="MEO3684593.1"/>
    <property type="molecule type" value="Genomic_DNA"/>
</dbReference>
<proteinExistence type="predicted"/>